<evidence type="ECO:0000259" key="1">
    <source>
        <dbReference type="PROSITE" id="PS51340"/>
    </source>
</evidence>
<dbReference type="SUPFAM" id="SSF141673">
    <property type="entry name" value="MOSC N-terminal domain-like"/>
    <property type="match status" value="1"/>
</dbReference>
<evidence type="ECO:0000313" key="2">
    <source>
        <dbReference type="EMBL" id="TCO75400.1"/>
    </source>
</evidence>
<dbReference type="PANTHER" id="PTHR14237:SF19">
    <property type="entry name" value="MITOCHONDRIAL AMIDOXIME REDUCING COMPONENT 1"/>
    <property type="match status" value="1"/>
</dbReference>
<sequence>MADGMTLSGLFIYPVKSCAGIALTAATLDRFGLAGDRRWLLVDAANRFLSQRSLPAMGQVSVAIHADGLTLGHGDHELRVQTPAADAERRRVEVWGDEVEALDAGETAARWFSAMLGQPCRLVYMGNDAQRRVDPDYAAHGETVSFADGFPLLLTTEASLAAINASLDAPVSMRRFRPNLVIRGSAPFAEDGWRRLQIGEHSFTVAKPCTRCAIPALDPDTGTVHPALNRVLAATRRIDGAVLFGQNLLHADTGDLRLGDAVRVLD</sequence>
<dbReference type="Pfam" id="PF03476">
    <property type="entry name" value="MOSC_N"/>
    <property type="match status" value="1"/>
</dbReference>
<protein>
    <recommendedName>
        <fullName evidence="1">MOSC domain-containing protein</fullName>
    </recommendedName>
</protein>
<dbReference type="SUPFAM" id="SSF50800">
    <property type="entry name" value="PK beta-barrel domain-like"/>
    <property type="match status" value="1"/>
</dbReference>
<comment type="caution">
    <text evidence="2">The sequence shown here is derived from an EMBL/GenBank/DDBJ whole genome shotgun (WGS) entry which is preliminary data.</text>
</comment>
<dbReference type="InterPro" id="IPR005302">
    <property type="entry name" value="MoCF_Sase_C"/>
</dbReference>
<accession>A0A4V2SBG4</accession>
<dbReference type="AlphaFoldDB" id="A0A4V2SBG4"/>
<dbReference type="InterPro" id="IPR011037">
    <property type="entry name" value="Pyrv_Knase-like_insert_dom_sf"/>
</dbReference>
<reference evidence="2 3" key="1">
    <citation type="submission" date="2019-03" db="EMBL/GenBank/DDBJ databases">
        <title>Genomic Encyclopedia of Type Strains, Phase IV (KMG-IV): sequencing the most valuable type-strain genomes for metagenomic binning, comparative biology and taxonomic classification.</title>
        <authorList>
            <person name="Goeker M."/>
        </authorList>
    </citation>
    <scope>NUCLEOTIDE SEQUENCE [LARGE SCALE GENOMIC DNA]</scope>
    <source>
        <strain evidence="2 3">DSM 23344</strain>
    </source>
</reference>
<feature type="domain" description="MOSC" evidence="1">
    <location>
        <begin position="120"/>
        <end position="265"/>
    </location>
</feature>
<dbReference type="OrthoDB" id="581532at2"/>
<dbReference type="Pfam" id="PF03473">
    <property type="entry name" value="MOSC"/>
    <property type="match status" value="1"/>
</dbReference>
<keyword evidence="3" id="KW-1185">Reference proteome</keyword>
<dbReference type="RefSeq" id="WP_117318186.1">
    <property type="nucleotide sequence ID" value="NZ_QQSW01000011.1"/>
</dbReference>
<dbReference type="GO" id="GO:0030151">
    <property type="term" value="F:molybdenum ion binding"/>
    <property type="evidence" value="ECO:0007669"/>
    <property type="project" value="InterPro"/>
</dbReference>
<evidence type="ECO:0000313" key="3">
    <source>
        <dbReference type="Proteomes" id="UP000294980"/>
    </source>
</evidence>
<dbReference type="EMBL" id="SLWX01000009">
    <property type="protein sequence ID" value="TCO75400.1"/>
    <property type="molecule type" value="Genomic_DNA"/>
</dbReference>
<gene>
    <name evidence="2" type="ORF">EV688_109124</name>
</gene>
<dbReference type="GO" id="GO:0003824">
    <property type="term" value="F:catalytic activity"/>
    <property type="evidence" value="ECO:0007669"/>
    <property type="project" value="InterPro"/>
</dbReference>
<proteinExistence type="predicted"/>
<organism evidence="2 3">
    <name type="scientific">Chromatocurvus halotolerans</name>
    <dbReference type="NCBI Taxonomy" id="1132028"/>
    <lineage>
        <taxon>Bacteria</taxon>
        <taxon>Pseudomonadati</taxon>
        <taxon>Pseudomonadota</taxon>
        <taxon>Gammaproteobacteria</taxon>
        <taxon>Cellvibrionales</taxon>
        <taxon>Halieaceae</taxon>
        <taxon>Chromatocurvus</taxon>
    </lineage>
</organism>
<dbReference type="Proteomes" id="UP000294980">
    <property type="component" value="Unassembled WGS sequence"/>
</dbReference>
<dbReference type="PANTHER" id="PTHR14237">
    <property type="entry name" value="MOLYBDOPTERIN COFACTOR SULFURASE MOSC"/>
    <property type="match status" value="1"/>
</dbReference>
<dbReference type="GO" id="GO:0030170">
    <property type="term" value="F:pyridoxal phosphate binding"/>
    <property type="evidence" value="ECO:0007669"/>
    <property type="project" value="InterPro"/>
</dbReference>
<dbReference type="PROSITE" id="PS51340">
    <property type="entry name" value="MOSC"/>
    <property type="match status" value="1"/>
</dbReference>
<dbReference type="InterPro" id="IPR005303">
    <property type="entry name" value="MOCOS_middle"/>
</dbReference>
<name>A0A4V2SBG4_9GAMM</name>